<reference evidence="1" key="2">
    <citation type="submission" date="2021-02" db="EMBL/GenBank/DDBJ databases">
        <authorList>
            <person name="Kimball J.A."/>
            <person name="Haas M.W."/>
            <person name="Macchietto M."/>
            <person name="Kono T."/>
            <person name="Duquette J."/>
            <person name="Shao M."/>
        </authorList>
    </citation>
    <scope>NUCLEOTIDE SEQUENCE</scope>
    <source>
        <tissue evidence="1">Fresh leaf tissue</tissue>
    </source>
</reference>
<comment type="caution">
    <text evidence="1">The sequence shown here is derived from an EMBL/GenBank/DDBJ whole genome shotgun (WGS) entry which is preliminary data.</text>
</comment>
<accession>A0A8J5WYL2</accession>
<name>A0A8J5WYL2_ZIZPA</name>
<dbReference type="Proteomes" id="UP000729402">
    <property type="component" value="Unassembled WGS sequence"/>
</dbReference>
<sequence>MSSLIDTWRERIRVSGEQAFRSTLASLGGGAGSLQHGRRTARSDDGQADGAVVGAPENVKDDAFLDILIDFFGQQ</sequence>
<evidence type="ECO:0000313" key="1">
    <source>
        <dbReference type="EMBL" id="KAG8098310.1"/>
    </source>
</evidence>
<keyword evidence="2" id="KW-1185">Reference proteome</keyword>
<dbReference type="EMBL" id="JAAALK010000079">
    <property type="protein sequence ID" value="KAG8098310.1"/>
    <property type="molecule type" value="Genomic_DNA"/>
</dbReference>
<gene>
    <name evidence="1" type="ORF">GUJ93_ZPchr0013g33881</name>
</gene>
<reference evidence="1" key="1">
    <citation type="journal article" date="2021" name="bioRxiv">
        <title>Whole Genome Assembly and Annotation of Northern Wild Rice, Zizania palustris L., Supports a Whole Genome Duplication in the Zizania Genus.</title>
        <authorList>
            <person name="Haas M."/>
            <person name="Kono T."/>
            <person name="Macchietto M."/>
            <person name="Millas R."/>
            <person name="McGilp L."/>
            <person name="Shao M."/>
            <person name="Duquette J."/>
            <person name="Hirsch C.N."/>
            <person name="Kimball J."/>
        </authorList>
    </citation>
    <scope>NUCLEOTIDE SEQUENCE</scope>
    <source>
        <tissue evidence="1">Fresh leaf tissue</tissue>
    </source>
</reference>
<protein>
    <submittedName>
        <fullName evidence="1">Uncharacterized protein</fullName>
    </submittedName>
</protein>
<dbReference type="AlphaFoldDB" id="A0A8J5WYL2"/>
<evidence type="ECO:0000313" key="2">
    <source>
        <dbReference type="Proteomes" id="UP000729402"/>
    </source>
</evidence>
<organism evidence="1 2">
    <name type="scientific">Zizania palustris</name>
    <name type="common">Northern wild rice</name>
    <dbReference type="NCBI Taxonomy" id="103762"/>
    <lineage>
        <taxon>Eukaryota</taxon>
        <taxon>Viridiplantae</taxon>
        <taxon>Streptophyta</taxon>
        <taxon>Embryophyta</taxon>
        <taxon>Tracheophyta</taxon>
        <taxon>Spermatophyta</taxon>
        <taxon>Magnoliopsida</taxon>
        <taxon>Liliopsida</taxon>
        <taxon>Poales</taxon>
        <taxon>Poaceae</taxon>
        <taxon>BOP clade</taxon>
        <taxon>Oryzoideae</taxon>
        <taxon>Oryzeae</taxon>
        <taxon>Zizaniinae</taxon>
        <taxon>Zizania</taxon>
    </lineage>
</organism>
<proteinExistence type="predicted"/>